<proteinExistence type="predicted"/>
<dbReference type="KEGG" id="stab:STABA_v1c06440"/>
<gene>
    <name evidence="1" type="ORF">STABA_v1c06440</name>
</gene>
<dbReference type="Proteomes" id="UP000424468">
    <property type="component" value="Chromosome"/>
</dbReference>
<keyword evidence="2" id="KW-1185">Reference proteome</keyword>
<evidence type="ECO:0000313" key="1">
    <source>
        <dbReference type="EMBL" id="QGS52005.1"/>
    </source>
</evidence>
<evidence type="ECO:0000313" key="2">
    <source>
        <dbReference type="Proteomes" id="UP000424468"/>
    </source>
</evidence>
<name>A0A6I6CAR3_9MOLU</name>
<dbReference type="RefSeq" id="WP_156006530.1">
    <property type="nucleotide sequence ID" value="NZ_CP046276.1"/>
</dbReference>
<dbReference type="OrthoDB" id="389626at2"/>
<sequence length="112" mass="13891">MLEKFLNKEEKKIFSKKNLKKIKKDDFFSYLEMEQSLLESLIEKYQKDDIRNSIIEEEIEKQRDFVNKLNRYYYEVVLLEPDTSTEEEKIFEKEYQKLIKPIKRIQKKVSKW</sequence>
<organism evidence="1 2">
    <name type="scientific">Spiroplasma tabanidicola</name>
    <dbReference type="NCBI Taxonomy" id="324079"/>
    <lineage>
        <taxon>Bacteria</taxon>
        <taxon>Bacillati</taxon>
        <taxon>Mycoplasmatota</taxon>
        <taxon>Mollicutes</taxon>
        <taxon>Entomoplasmatales</taxon>
        <taxon>Spiroplasmataceae</taxon>
        <taxon>Spiroplasma</taxon>
    </lineage>
</organism>
<dbReference type="AlphaFoldDB" id="A0A6I6CAR3"/>
<protein>
    <submittedName>
        <fullName evidence="1">Uncharacterized protein</fullName>
    </submittedName>
</protein>
<accession>A0A6I6CAR3</accession>
<reference evidence="1 2" key="1">
    <citation type="submission" date="2019-11" db="EMBL/GenBank/DDBJ databases">
        <title>Complete genome sequence of Spiroplasma tabanidicola TAUS-1 (DSM 22603).</title>
        <authorList>
            <person name="Huang C.-T."/>
            <person name="Lin Y.-C."/>
            <person name="Kuo C.-H."/>
        </authorList>
    </citation>
    <scope>NUCLEOTIDE SEQUENCE [LARGE SCALE GENOMIC DNA]</scope>
    <source>
        <strain evidence="1 2">TAUS-1</strain>
    </source>
</reference>
<dbReference type="EMBL" id="CP046276">
    <property type="protein sequence ID" value="QGS52005.1"/>
    <property type="molecule type" value="Genomic_DNA"/>
</dbReference>